<dbReference type="PROSITE" id="PS50893">
    <property type="entry name" value="ABC_TRANSPORTER_2"/>
    <property type="match status" value="1"/>
</dbReference>
<evidence type="ECO:0000256" key="2">
    <source>
        <dbReference type="ARBA" id="ARBA00022692"/>
    </source>
</evidence>
<dbReference type="SMART" id="SM00382">
    <property type="entry name" value="AAA"/>
    <property type="match status" value="1"/>
</dbReference>
<evidence type="ECO:0000256" key="5">
    <source>
        <dbReference type="ARBA" id="ARBA00022989"/>
    </source>
</evidence>
<proteinExistence type="predicted"/>
<dbReference type="GO" id="GO:0005886">
    <property type="term" value="C:plasma membrane"/>
    <property type="evidence" value="ECO:0007669"/>
    <property type="project" value="UniProtKB-SubCell"/>
</dbReference>
<dbReference type="PROSITE" id="PS00211">
    <property type="entry name" value="ABC_TRANSPORTER_1"/>
    <property type="match status" value="1"/>
</dbReference>
<dbReference type="Gene3D" id="1.20.1560.10">
    <property type="entry name" value="ABC transporter type 1, transmembrane domain"/>
    <property type="match status" value="1"/>
</dbReference>
<feature type="transmembrane region" description="Helical" evidence="7">
    <location>
        <begin position="241"/>
        <end position="266"/>
    </location>
</feature>
<evidence type="ECO:0000256" key="1">
    <source>
        <dbReference type="ARBA" id="ARBA00004651"/>
    </source>
</evidence>
<accession>A0A4U9QWH7</accession>
<name>A0A4U9QWH7_HATHI</name>
<dbReference type="RefSeq" id="WP_138209088.1">
    <property type="nucleotide sequence ID" value="NZ_CBCRUQ010000010.1"/>
</dbReference>
<evidence type="ECO:0000256" key="6">
    <source>
        <dbReference type="ARBA" id="ARBA00023136"/>
    </source>
</evidence>
<dbReference type="Pfam" id="PF00664">
    <property type="entry name" value="ABC_membrane"/>
    <property type="match status" value="1"/>
</dbReference>
<keyword evidence="3" id="KW-0547">Nucleotide-binding</keyword>
<reference evidence="10 11" key="1">
    <citation type="submission" date="2019-05" db="EMBL/GenBank/DDBJ databases">
        <authorList>
            <consortium name="Pathogen Informatics"/>
        </authorList>
    </citation>
    <scope>NUCLEOTIDE SEQUENCE [LARGE SCALE GENOMIC DNA]</scope>
    <source>
        <strain evidence="10 11">NCTC503</strain>
    </source>
</reference>
<evidence type="ECO:0000313" key="11">
    <source>
        <dbReference type="Proteomes" id="UP000308489"/>
    </source>
</evidence>
<evidence type="ECO:0000256" key="4">
    <source>
        <dbReference type="ARBA" id="ARBA00022840"/>
    </source>
</evidence>
<dbReference type="GO" id="GO:0005524">
    <property type="term" value="F:ATP binding"/>
    <property type="evidence" value="ECO:0007669"/>
    <property type="project" value="UniProtKB-KW"/>
</dbReference>
<keyword evidence="6 7" id="KW-0472">Membrane</keyword>
<evidence type="ECO:0000313" key="10">
    <source>
        <dbReference type="EMBL" id="VTQ82962.1"/>
    </source>
</evidence>
<dbReference type="OrthoDB" id="1905236at2"/>
<evidence type="ECO:0000256" key="7">
    <source>
        <dbReference type="SAM" id="Phobius"/>
    </source>
</evidence>
<dbReference type="AlphaFoldDB" id="A0A4U9QWH7"/>
<protein>
    <submittedName>
        <fullName evidence="10">ABC transporter ATP-binding protein</fullName>
        <ecNumber evidence="10">3.6.3.-</ecNumber>
    </submittedName>
</protein>
<dbReference type="GO" id="GO:0015421">
    <property type="term" value="F:ABC-type oligopeptide transporter activity"/>
    <property type="evidence" value="ECO:0007669"/>
    <property type="project" value="TreeGrafter"/>
</dbReference>
<dbReference type="InterPro" id="IPR017871">
    <property type="entry name" value="ABC_transporter-like_CS"/>
</dbReference>
<dbReference type="GO" id="GO:0016887">
    <property type="term" value="F:ATP hydrolysis activity"/>
    <property type="evidence" value="ECO:0007669"/>
    <property type="project" value="InterPro"/>
</dbReference>
<dbReference type="InterPro" id="IPR027417">
    <property type="entry name" value="P-loop_NTPase"/>
</dbReference>
<feature type="transmembrane region" description="Helical" evidence="7">
    <location>
        <begin position="62"/>
        <end position="84"/>
    </location>
</feature>
<organism evidence="10 11">
    <name type="scientific">Hathewaya histolytica</name>
    <name type="common">Clostridium histolyticum</name>
    <dbReference type="NCBI Taxonomy" id="1498"/>
    <lineage>
        <taxon>Bacteria</taxon>
        <taxon>Bacillati</taxon>
        <taxon>Bacillota</taxon>
        <taxon>Clostridia</taxon>
        <taxon>Eubacteriales</taxon>
        <taxon>Clostridiaceae</taxon>
        <taxon>Hathewaya</taxon>
    </lineage>
</organism>
<dbReference type="InterPro" id="IPR039421">
    <property type="entry name" value="Type_1_exporter"/>
</dbReference>
<evidence type="ECO:0000259" key="9">
    <source>
        <dbReference type="PROSITE" id="PS50929"/>
    </source>
</evidence>
<dbReference type="KEGG" id="hhw:NCTC503_00267"/>
<sequence>MKYKFKNLKRFIDILLNYKALLILATSLMLIYSLISAISPRILMELIDTLSATKDLNQVKVLIYIIIILYILEILSTLFSDYIFSLIGKKVSTKIKLDIINCLFELDGKYISRLNVGDHINILDSDTRIIEQIGTQSMFSLIRDIISSIFIIGILISLQVDMVLFILIIQIVITFIQVKFSKKMVLRRKQLRNYVGEITNLEQEVLGSFMNIIQLNVKKFVVEKINNVQNKYVKNVLRFEWLCGLNYASMSLLDLITLAYILIFGIQKVSSGTLTVGGLITFLNYSQKISVPIQSIIRSNLQIQQARVSLNKIFSILDKQTIEDSNEKLETKIEGEIYLDNVCFDYGEGKKSINYDNIKLHPKSINVILGRSGVGKSTIVNLLYRLWEVNSGEILIDNININKYNLDNLRQQIGIVNQNTFLFNDTIVNNLLLGDKNKSMIFVYDICKKVKIHDDIIMLNDGYNTMLGDKGIRLSGGQLQRLAIARALIHKSKILIMDEPTSSLDEDLEKEIWFNLQPILRESTTVIFTHRKEILKYADYIYNLNNYYSDNKDELVIKINK</sequence>
<dbReference type="EC" id="3.6.3.-" evidence="10"/>
<dbReference type="PANTHER" id="PTHR43394">
    <property type="entry name" value="ATP-DEPENDENT PERMEASE MDL1, MITOCHONDRIAL"/>
    <property type="match status" value="1"/>
</dbReference>
<dbReference type="EMBL" id="LR590481">
    <property type="protein sequence ID" value="VTQ82962.1"/>
    <property type="molecule type" value="Genomic_DNA"/>
</dbReference>
<dbReference type="InterPro" id="IPR003439">
    <property type="entry name" value="ABC_transporter-like_ATP-bd"/>
</dbReference>
<feature type="domain" description="ABC transmembrane type-1" evidence="9">
    <location>
        <begin position="23"/>
        <end position="305"/>
    </location>
</feature>
<gene>
    <name evidence="10" type="primary">msbA_1</name>
    <name evidence="10" type="ORF">NCTC503_00267</name>
</gene>
<feature type="domain" description="ABC transporter" evidence="8">
    <location>
        <begin position="337"/>
        <end position="559"/>
    </location>
</feature>
<evidence type="ECO:0000259" key="8">
    <source>
        <dbReference type="PROSITE" id="PS50893"/>
    </source>
</evidence>
<dbReference type="Pfam" id="PF00005">
    <property type="entry name" value="ABC_tran"/>
    <property type="match status" value="1"/>
</dbReference>
<dbReference type="PROSITE" id="PS50929">
    <property type="entry name" value="ABC_TM1F"/>
    <property type="match status" value="1"/>
</dbReference>
<dbReference type="PANTHER" id="PTHR43394:SF1">
    <property type="entry name" value="ATP-BINDING CASSETTE SUB-FAMILY B MEMBER 10, MITOCHONDRIAL"/>
    <property type="match status" value="1"/>
</dbReference>
<dbReference type="CDD" id="cd07346">
    <property type="entry name" value="ABC_6TM_exporters"/>
    <property type="match status" value="1"/>
</dbReference>
<dbReference type="InterPro" id="IPR011527">
    <property type="entry name" value="ABC1_TM_dom"/>
</dbReference>
<dbReference type="Gene3D" id="3.40.50.300">
    <property type="entry name" value="P-loop containing nucleotide triphosphate hydrolases"/>
    <property type="match status" value="1"/>
</dbReference>
<comment type="subcellular location">
    <subcellularLocation>
        <location evidence="1">Cell membrane</location>
        <topology evidence="1">Multi-pass membrane protein</topology>
    </subcellularLocation>
</comment>
<keyword evidence="10" id="KW-0378">Hydrolase</keyword>
<keyword evidence="4 10" id="KW-0067">ATP-binding</keyword>
<dbReference type="InterPro" id="IPR003593">
    <property type="entry name" value="AAA+_ATPase"/>
</dbReference>
<keyword evidence="2 7" id="KW-0812">Transmembrane</keyword>
<dbReference type="SUPFAM" id="SSF52540">
    <property type="entry name" value="P-loop containing nucleoside triphosphate hydrolases"/>
    <property type="match status" value="1"/>
</dbReference>
<feature type="transmembrane region" description="Helical" evidence="7">
    <location>
        <begin position="162"/>
        <end position="180"/>
    </location>
</feature>
<keyword evidence="5 7" id="KW-1133">Transmembrane helix</keyword>
<feature type="transmembrane region" description="Helical" evidence="7">
    <location>
        <begin position="138"/>
        <end position="156"/>
    </location>
</feature>
<keyword evidence="11" id="KW-1185">Reference proteome</keyword>
<dbReference type="SUPFAM" id="SSF90123">
    <property type="entry name" value="ABC transporter transmembrane region"/>
    <property type="match status" value="1"/>
</dbReference>
<dbReference type="InterPro" id="IPR036640">
    <property type="entry name" value="ABC1_TM_sf"/>
</dbReference>
<dbReference type="Proteomes" id="UP000308489">
    <property type="component" value="Chromosome 1"/>
</dbReference>
<evidence type="ECO:0000256" key="3">
    <source>
        <dbReference type="ARBA" id="ARBA00022741"/>
    </source>
</evidence>
<feature type="transmembrane region" description="Helical" evidence="7">
    <location>
        <begin position="21"/>
        <end position="42"/>
    </location>
</feature>